<dbReference type="EMBL" id="JARK01001338">
    <property type="protein sequence ID" value="EYC33622.1"/>
    <property type="molecule type" value="Genomic_DNA"/>
</dbReference>
<dbReference type="AlphaFoldDB" id="A0A016W2X5"/>
<feature type="chain" id="PRO_5001491473" evidence="1">
    <location>
        <begin position="19"/>
        <end position="66"/>
    </location>
</feature>
<keyword evidence="1" id="KW-0732">Signal</keyword>
<reference evidence="3" key="1">
    <citation type="journal article" date="2015" name="Nat. Genet.">
        <title>The genome and transcriptome of the zoonotic hookworm Ancylostoma ceylanicum identify infection-specific gene families.</title>
        <authorList>
            <person name="Schwarz E.M."/>
            <person name="Hu Y."/>
            <person name="Antoshechkin I."/>
            <person name="Miller M.M."/>
            <person name="Sternberg P.W."/>
            <person name="Aroian R.V."/>
        </authorList>
    </citation>
    <scope>NUCLEOTIDE SEQUENCE</scope>
    <source>
        <strain evidence="3">HY135</strain>
    </source>
</reference>
<keyword evidence="3" id="KW-1185">Reference proteome</keyword>
<evidence type="ECO:0000313" key="3">
    <source>
        <dbReference type="Proteomes" id="UP000024635"/>
    </source>
</evidence>
<evidence type="ECO:0000313" key="2">
    <source>
        <dbReference type="EMBL" id="EYC33622.1"/>
    </source>
</evidence>
<comment type="caution">
    <text evidence="2">The sequence shown here is derived from an EMBL/GenBank/DDBJ whole genome shotgun (WGS) entry which is preliminary data.</text>
</comment>
<accession>A0A016W2X5</accession>
<feature type="signal peptide" evidence="1">
    <location>
        <begin position="1"/>
        <end position="18"/>
    </location>
</feature>
<organism evidence="2 3">
    <name type="scientific">Ancylostoma ceylanicum</name>
    <dbReference type="NCBI Taxonomy" id="53326"/>
    <lineage>
        <taxon>Eukaryota</taxon>
        <taxon>Metazoa</taxon>
        <taxon>Ecdysozoa</taxon>
        <taxon>Nematoda</taxon>
        <taxon>Chromadorea</taxon>
        <taxon>Rhabditida</taxon>
        <taxon>Rhabditina</taxon>
        <taxon>Rhabditomorpha</taxon>
        <taxon>Strongyloidea</taxon>
        <taxon>Ancylostomatidae</taxon>
        <taxon>Ancylostomatinae</taxon>
        <taxon>Ancylostoma</taxon>
    </lineage>
</organism>
<proteinExistence type="predicted"/>
<gene>
    <name evidence="2" type="primary">Acey_s0002.g900</name>
    <name evidence="2" type="ORF">Y032_0002g900</name>
</gene>
<sequence>MVLTSVLSYLLLIGSSCACVYVFESVNENLLSKTEITTPLCSTRRVMYENVVNFDFYLNLQPSWNE</sequence>
<dbReference type="Proteomes" id="UP000024635">
    <property type="component" value="Unassembled WGS sequence"/>
</dbReference>
<protein>
    <submittedName>
        <fullName evidence="2">Uncharacterized protein</fullName>
    </submittedName>
</protein>
<name>A0A016W2X5_9BILA</name>
<evidence type="ECO:0000256" key="1">
    <source>
        <dbReference type="SAM" id="SignalP"/>
    </source>
</evidence>